<protein>
    <submittedName>
        <fullName evidence="1">Uncharacterized protein</fullName>
    </submittedName>
</protein>
<organism evidence="1 2">
    <name type="scientific">Xenorhabdus szentirmaii DSM 16338</name>
    <dbReference type="NCBI Taxonomy" id="1427518"/>
    <lineage>
        <taxon>Bacteria</taxon>
        <taxon>Pseudomonadati</taxon>
        <taxon>Pseudomonadota</taxon>
        <taxon>Gammaproteobacteria</taxon>
        <taxon>Enterobacterales</taxon>
        <taxon>Morganellaceae</taxon>
        <taxon>Xenorhabdus</taxon>
    </lineage>
</organism>
<dbReference type="EMBL" id="CBXF010000080">
    <property type="protein sequence ID" value="CDL82624.1"/>
    <property type="molecule type" value="Genomic_DNA"/>
</dbReference>
<gene>
    <name evidence="1" type="ORF">XSR1_220007</name>
</gene>
<dbReference type="AlphaFoldDB" id="W1IW03"/>
<evidence type="ECO:0000313" key="1">
    <source>
        <dbReference type="EMBL" id="CDL82624.1"/>
    </source>
</evidence>
<accession>W1IW03</accession>
<comment type="caution">
    <text evidence="1">The sequence shown here is derived from an EMBL/GenBank/DDBJ whole genome shotgun (WGS) entry which is preliminary data.</text>
</comment>
<evidence type="ECO:0000313" key="2">
    <source>
        <dbReference type="Proteomes" id="UP000019202"/>
    </source>
</evidence>
<reference evidence="1" key="1">
    <citation type="submission" date="2013-11" db="EMBL/GenBank/DDBJ databases">
        <title>Draft genome sequence and annotation of the entomopathogenic bacteria, Xenorhabdus cabanillasi strain JM26 and Xenorhabdus szentirmai strain DSM 16338.</title>
        <authorList>
            <person name="Gualtieri M."/>
            <person name="Ogier J.C."/>
            <person name="Pages S."/>
            <person name="Givaudan A."/>
            <person name="Gaudriault S."/>
        </authorList>
    </citation>
    <scope>NUCLEOTIDE SEQUENCE [LARGE SCALE GENOMIC DNA]</scope>
    <source>
        <strain evidence="1">DSM 16338</strain>
    </source>
</reference>
<name>W1IW03_9GAMM</name>
<dbReference type="Proteomes" id="UP000019202">
    <property type="component" value="Unassembled WGS sequence"/>
</dbReference>
<sequence length="45" mass="5393">MKSVFLQKIPPYSRHYYAKLIAYISKTEVIEAYIKKTLMNILKTR</sequence>
<keyword evidence="2" id="KW-1185">Reference proteome</keyword>
<proteinExistence type="predicted"/>